<keyword evidence="2" id="KW-1133">Transmembrane helix</keyword>
<feature type="region of interest" description="Disordered" evidence="1">
    <location>
        <begin position="70"/>
        <end position="101"/>
    </location>
</feature>
<evidence type="ECO:0008006" key="5">
    <source>
        <dbReference type="Google" id="ProtNLM"/>
    </source>
</evidence>
<evidence type="ECO:0000256" key="2">
    <source>
        <dbReference type="SAM" id="Phobius"/>
    </source>
</evidence>
<comment type="caution">
    <text evidence="3">The sequence shown here is derived from an EMBL/GenBank/DDBJ whole genome shotgun (WGS) entry which is preliminary data.</text>
</comment>
<reference evidence="4" key="1">
    <citation type="journal article" date="2019" name="Int. J. Syst. Evol. Microbiol.">
        <title>The Global Catalogue of Microorganisms (GCM) 10K type strain sequencing project: providing services to taxonomists for standard genome sequencing and annotation.</title>
        <authorList>
            <consortium name="The Broad Institute Genomics Platform"/>
            <consortium name="The Broad Institute Genome Sequencing Center for Infectious Disease"/>
            <person name="Wu L."/>
            <person name="Ma J."/>
        </authorList>
    </citation>
    <scope>NUCLEOTIDE SEQUENCE [LARGE SCALE GENOMIC DNA]</scope>
    <source>
        <strain evidence="4">JCM 17027</strain>
    </source>
</reference>
<keyword evidence="2" id="KW-0812">Transmembrane</keyword>
<name>A0ABP7Q7J0_9ACTN</name>
<feature type="compositionally biased region" description="Polar residues" evidence="1">
    <location>
        <begin position="72"/>
        <end position="82"/>
    </location>
</feature>
<keyword evidence="4" id="KW-1185">Reference proteome</keyword>
<dbReference type="EMBL" id="BAABCQ010000048">
    <property type="protein sequence ID" value="GAA3977948.1"/>
    <property type="molecule type" value="Genomic_DNA"/>
</dbReference>
<feature type="compositionally biased region" description="Low complexity" evidence="1">
    <location>
        <begin position="83"/>
        <end position="94"/>
    </location>
</feature>
<feature type="transmembrane region" description="Helical" evidence="2">
    <location>
        <begin position="49"/>
        <end position="69"/>
    </location>
</feature>
<sequence>MPENQHQDPFEERLTAALRDTGGDFRADGAALVAGGRSRGRRALTRRRAGVLGGVAGVALVGVGGALLLPSGDSSGPDRSTVASEATSRPSASAAPPPVSGDALLQSLKELLPAGEFSEEDARGSDEKPGPYAYAVYEDGKGAAALSMGLGRVEPGSDQARQLTECPDKTFTRHDACDSSRLPDGSLLKLFQGYEYPDRRVDTKLWSADLVTSKGHHVSLSEWNSPAQKGAPISREDPPLSTAQLKEVVTADVWRRAVDAIPVEPKPSGSATPEYTPPEASGEGISSILAGLLPEKLDVISKGGQDTGFSYVVVDDGSGGSLVQVNVQHGMDDVAGQLYGSGETLPDGTRVAVRQGPGDDRVPGVLMWTVDTLRPGDDGFRVVIGAFNNDAAHARPTRENPALTIDQLREIALSPEWEKLR</sequence>
<feature type="region of interest" description="Disordered" evidence="1">
    <location>
        <begin position="263"/>
        <end position="282"/>
    </location>
</feature>
<evidence type="ECO:0000256" key="1">
    <source>
        <dbReference type="SAM" id="MobiDB-lite"/>
    </source>
</evidence>
<gene>
    <name evidence="3" type="ORF">GCM10022384_29620</name>
</gene>
<keyword evidence="2" id="KW-0472">Membrane</keyword>
<dbReference type="RefSeq" id="WP_345592613.1">
    <property type="nucleotide sequence ID" value="NZ_BAABCQ010000048.1"/>
</dbReference>
<evidence type="ECO:0000313" key="4">
    <source>
        <dbReference type="Proteomes" id="UP001500034"/>
    </source>
</evidence>
<organism evidence="3 4">
    <name type="scientific">Streptomyces marokkonensis</name>
    <dbReference type="NCBI Taxonomy" id="324855"/>
    <lineage>
        <taxon>Bacteria</taxon>
        <taxon>Bacillati</taxon>
        <taxon>Actinomycetota</taxon>
        <taxon>Actinomycetes</taxon>
        <taxon>Kitasatosporales</taxon>
        <taxon>Streptomycetaceae</taxon>
        <taxon>Streptomyces</taxon>
    </lineage>
</organism>
<evidence type="ECO:0000313" key="3">
    <source>
        <dbReference type="EMBL" id="GAA3977948.1"/>
    </source>
</evidence>
<accession>A0ABP7Q7J0</accession>
<protein>
    <recommendedName>
        <fullName evidence="5">LigA protein</fullName>
    </recommendedName>
</protein>
<dbReference type="Proteomes" id="UP001500034">
    <property type="component" value="Unassembled WGS sequence"/>
</dbReference>
<proteinExistence type="predicted"/>